<evidence type="ECO:0000313" key="2">
    <source>
        <dbReference type="EMBL" id="QZO01249.1"/>
    </source>
</evidence>
<evidence type="ECO:0000259" key="1">
    <source>
        <dbReference type="Pfam" id="PF13649"/>
    </source>
</evidence>
<dbReference type="RefSeq" id="WP_261404486.1">
    <property type="nucleotide sequence ID" value="NZ_CP081869.1"/>
</dbReference>
<dbReference type="SUPFAM" id="SSF53335">
    <property type="entry name" value="S-adenosyl-L-methionine-dependent methyltransferases"/>
    <property type="match status" value="1"/>
</dbReference>
<dbReference type="Proteomes" id="UP000825701">
    <property type="component" value="Chromosome"/>
</dbReference>
<protein>
    <submittedName>
        <fullName evidence="2">Methyltransferase domain-containing protein</fullName>
    </submittedName>
</protein>
<dbReference type="CDD" id="cd02440">
    <property type="entry name" value="AdoMet_MTases"/>
    <property type="match status" value="1"/>
</dbReference>
<dbReference type="FunFam" id="3.40.50.150:FF:000346">
    <property type="entry name" value="Phospholipid N-methyltransferase"/>
    <property type="match status" value="1"/>
</dbReference>
<keyword evidence="3" id="KW-1185">Reference proteome</keyword>
<dbReference type="GO" id="GO:0008168">
    <property type="term" value="F:methyltransferase activity"/>
    <property type="evidence" value="ECO:0007669"/>
    <property type="project" value="UniProtKB-KW"/>
</dbReference>
<dbReference type="InterPro" id="IPR041698">
    <property type="entry name" value="Methyltransf_25"/>
</dbReference>
<reference evidence="2" key="1">
    <citation type="submission" date="2021-08" db="EMBL/GenBank/DDBJ databases">
        <authorList>
            <person name="Zhang H."/>
            <person name="Xu M."/>
            <person name="Yu Z."/>
            <person name="Yang L."/>
            <person name="Cai Y."/>
        </authorList>
    </citation>
    <scope>NUCLEOTIDE SEQUENCE</scope>
    <source>
        <strain evidence="2">CHL1</strain>
    </source>
</reference>
<dbReference type="InterPro" id="IPR029063">
    <property type="entry name" value="SAM-dependent_MTases_sf"/>
</dbReference>
<keyword evidence="2" id="KW-0489">Methyltransferase</keyword>
<feature type="domain" description="Methyltransferase" evidence="1">
    <location>
        <begin position="48"/>
        <end position="145"/>
    </location>
</feature>
<proteinExistence type="predicted"/>
<dbReference type="GO" id="GO:0032259">
    <property type="term" value="P:methylation"/>
    <property type="evidence" value="ECO:0007669"/>
    <property type="project" value="UniProtKB-KW"/>
</dbReference>
<dbReference type="KEGG" id="cmet:K6K41_06890"/>
<dbReference type="Gene3D" id="3.40.50.150">
    <property type="entry name" value="Vaccinia Virus protein VP39"/>
    <property type="match status" value="1"/>
</dbReference>
<dbReference type="EMBL" id="CP081869">
    <property type="protein sequence ID" value="QZO01249.1"/>
    <property type="molecule type" value="Genomic_DNA"/>
</dbReference>
<name>A0A9E6UPB8_9HYPH</name>
<dbReference type="Pfam" id="PF13649">
    <property type="entry name" value="Methyltransf_25"/>
    <property type="match status" value="1"/>
</dbReference>
<accession>A0A9E6UPB8</accession>
<dbReference type="AlphaFoldDB" id="A0A9E6UPB8"/>
<keyword evidence="2" id="KW-0808">Transferase</keyword>
<organism evidence="2 3">
    <name type="scientific">Chenggangzhangella methanolivorans</name>
    <dbReference type="NCBI Taxonomy" id="1437009"/>
    <lineage>
        <taxon>Bacteria</taxon>
        <taxon>Pseudomonadati</taxon>
        <taxon>Pseudomonadota</taxon>
        <taxon>Alphaproteobacteria</taxon>
        <taxon>Hyphomicrobiales</taxon>
        <taxon>Methylopilaceae</taxon>
        <taxon>Chenggangzhangella</taxon>
    </lineage>
</organism>
<gene>
    <name evidence="2" type="ORF">K6K41_06890</name>
</gene>
<sequence>MTATLSFDGITFLREWLAAPLRVGALAPSGATLARAITAEIGPEMGPVIELGPGTGVFTRALLDRGVAERDLTLVEAGSEFAVMLEARFPEARVLWMDASRLRAVDLFGGGQAGAVVSGLPLLSMSPRKVVAILDGAFRHLKPGGAFYQFTYGPGCPAPRPILDRLGLKASRVGRALSNVPPATVYRIQRRSQRHPTEGWR</sequence>
<evidence type="ECO:0000313" key="3">
    <source>
        <dbReference type="Proteomes" id="UP000825701"/>
    </source>
</evidence>